<evidence type="ECO:0000256" key="3">
    <source>
        <dbReference type="ARBA" id="ARBA00009820"/>
    </source>
</evidence>
<dbReference type="InterPro" id="IPR013783">
    <property type="entry name" value="Ig-like_fold"/>
</dbReference>
<dbReference type="SUPFAM" id="SSF82171">
    <property type="entry name" value="DPP6 N-terminal domain-like"/>
    <property type="match status" value="1"/>
</dbReference>
<feature type="region of interest" description="Disordered" evidence="7">
    <location>
        <begin position="655"/>
        <end position="692"/>
    </location>
</feature>
<dbReference type="InterPro" id="IPR011042">
    <property type="entry name" value="6-blade_b-propeller_TolB-like"/>
</dbReference>
<dbReference type="AlphaFoldDB" id="A0A5B2X6E5"/>
<dbReference type="Gene3D" id="2.60.40.10">
    <property type="entry name" value="Immunoglobulins"/>
    <property type="match status" value="2"/>
</dbReference>
<evidence type="ECO:0000256" key="6">
    <source>
        <dbReference type="ARBA" id="ARBA00023273"/>
    </source>
</evidence>
<dbReference type="InterPro" id="IPR011659">
    <property type="entry name" value="WD40"/>
</dbReference>
<feature type="region of interest" description="Disordered" evidence="7">
    <location>
        <begin position="49"/>
        <end position="77"/>
    </location>
</feature>
<dbReference type="Proteomes" id="UP000323454">
    <property type="component" value="Unassembled WGS sequence"/>
</dbReference>
<feature type="region of interest" description="Disordered" evidence="7">
    <location>
        <begin position="120"/>
        <end position="143"/>
    </location>
</feature>
<dbReference type="NCBIfam" id="NF012200">
    <property type="entry name" value="choice_anch_D"/>
    <property type="match status" value="2"/>
</dbReference>
<feature type="compositionally biased region" description="Polar residues" evidence="7">
    <location>
        <begin position="390"/>
        <end position="407"/>
    </location>
</feature>
<proteinExistence type="inferred from homology"/>
<feature type="region of interest" description="Disordered" evidence="7">
    <location>
        <begin position="390"/>
        <end position="417"/>
    </location>
</feature>
<keyword evidence="10" id="KW-1185">Reference proteome</keyword>
<keyword evidence="4" id="KW-0963">Cytoplasm</keyword>
<feature type="compositionally biased region" description="Pro residues" evidence="7">
    <location>
        <begin position="682"/>
        <end position="691"/>
    </location>
</feature>
<dbReference type="PANTHER" id="PTHR36842:SF1">
    <property type="entry name" value="PROTEIN TOLB"/>
    <property type="match status" value="1"/>
</dbReference>
<dbReference type="CDD" id="cd00102">
    <property type="entry name" value="IPT"/>
    <property type="match status" value="1"/>
</dbReference>
<feature type="domain" description="HYDIN/VesB/CFA65-like Ig-like" evidence="8">
    <location>
        <begin position="582"/>
        <end position="671"/>
    </location>
</feature>
<accession>A0A5B2X6E5</accession>
<evidence type="ECO:0000256" key="1">
    <source>
        <dbReference type="ARBA" id="ARBA00004138"/>
    </source>
</evidence>
<evidence type="ECO:0000256" key="5">
    <source>
        <dbReference type="ARBA" id="ARBA00023069"/>
    </source>
</evidence>
<name>A0A5B2X6E5_9PSEU</name>
<evidence type="ECO:0000259" key="8">
    <source>
        <dbReference type="Pfam" id="PF22544"/>
    </source>
</evidence>
<keyword evidence="6" id="KW-0966">Cell projection</keyword>
<dbReference type="Pfam" id="PF07676">
    <property type="entry name" value="PD40"/>
    <property type="match status" value="2"/>
</dbReference>
<dbReference type="InterPro" id="IPR053879">
    <property type="entry name" value="HYDIN_VesB_CFA65-like_Ig"/>
</dbReference>
<evidence type="ECO:0000256" key="4">
    <source>
        <dbReference type="ARBA" id="ARBA00022490"/>
    </source>
</evidence>
<dbReference type="Pfam" id="PF22544">
    <property type="entry name" value="HYDIN_VesB_CFA65-like_Ig"/>
    <property type="match status" value="1"/>
</dbReference>
<evidence type="ECO:0000256" key="7">
    <source>
        <dbReference type="SAM" id="MobiDB-lite"/>
    </source>
</evidence>
<dbReference type="OrthoDB" id="5240813at2"/>
<protein>
    <submittedName>
        <fullName evidence="9">Choice-of-anchor D domain-containing protein</fullName>
    </submittedName>
</protein>
<organism evidence="9 10">
    <name type="scientific">Solihabitans fulvus</name>
    <dbReference type="NCBI Taxonomy" id="1892852"/>
    <lineage>
        <taxon>Bacteria</taxon>
        <taxon>Bacillati</taxon>
        <taxon>Actinomycetota</taxon>
        <taxon>Actinomycetes</taxon>
        <taxon>Pseudonocardiales</taxon>
        <taxon>Pseudonocardiaceae</taxon>
        <taxon>Solihabitans</taxon>
    </lineage>
</organism>
<comment type="similarity">
    <text evidence="3">Belongs to the TolB family.</text>
</comment>
<evidence type="ECO:0000256" key="2">
    <source>
        <dbReference type="ARBA" id="ARBA00004496"/>
    </source>
</evidence>
<reference evidence="9 10" key="1">
    <citation type="submission" date="2019-09" db="EMBL/GenBank/DDBJ databases">
        <title>Goodfellowia gen. nov., a new genus of the Pseudonocardineae related to Actinoalloteichus, containing Goodfellowia coeruleoviolacea gen. nov., comb. nov. gen. nov., comb. nov.</title>
        <authorList>
            <person name="Labeda D."/>
        </authorList>
    </citation>
    <scope>NUCLEOTIDE SEQUENCE [LARGE SCALE GENOMIC DNA]</scope>
    <source>
        <strain evidence="9 10">AN110305</strain>
    </source>
</reference>
<reference evidence="9 10" key="2">
    <citation type="submission" date="2019-09" db="EMBL/GenBank/DDBJ databases">
        <authorList>
            <person name="Jin C."/>
        </authorList>
    </citation>
    <scope>NUCLEOTIDE SEQUENCE [LARGE SCALE GENOMIC DNA]</scope>
    <source>
        <strain evidence="9 10">AN110305</strain>
    </source>
</reference>
<dbReference type="GO" id="GO:0005975">
    <property type="term" value="P:carbohydrate metabolic process"/>
    <property type="evidence" value="ECO:0007669"/>
    <property type="project" value="UniProtKB-ARBA"/>
</dbReference>
<keyword evidence="5" id="KW-0969">Cilium</keyword>
<gene>
    <name evidence="9" type="ORF">F0L68_23545</name>
</gene>
<dbReference type="EMBL" id="VUOB01000041">
    <property type="protein sequence ID" value="KAA2258800.1"/>
    <property type="molecule type" value="Genomic_DNA"/>
</dbReference>
<comment type="caution">
    <text evidence="9">The sequence shown here is derived from an EMBL/GenBank/DDBJ whole genome shotgun (WGS) entry which is preliminary data.</text>
</comment>
<evidence type="ECO:0000313" key="9">
    <source>
        <dbReference type="EMBL" id="KAA2258800.1"/>
    </source>
</evidence>
<dbReference type="GO" id="GO:0005737">
    <property type="term" value="C:cytoplasm"/>
    <property type="evidence" value="ECO:0007669"/>
    <property type="project" value="UniProtKB-SubCell"/>
</dbReference>
<dbReference type="PANTHER" id="PTHR36842">
    <property type="entry name" value="PROTEIN TOLB HOMOLOG"/>
    <property type="match status" value="1"/>
</dbReference>
<sequence>MSARVEESMVPAHSTNVHSGRTVAVLCLLAVILASIALLLAGAPPSAVAAVSPGSTQRASVRDNGGEAPHGGNESAISGNGRWVAFAADGGVDPLDDNNEFSNIYVRDLTDGHTVLITRGQFPASEEPKRKPPEYPADSYSTSPSISADGRYVAFTSSASNLVSEDFAGSPSVMVCDRDPGGTGTLDRKRPDGSMDYRYTRVDFVDHAASSMSHPKLSADGSRLVWQKTITYYDFVRTGTLAPDNDVTKPWQADGVRDVAGYLSPSLPGHDYLRPTNQSDPTLSADGRYAALMANYTEHVPPIPRFAATDLITVSGALVEVDLTKDDDVTSRATRVDLDEHGATLGDGYSAPEHPSLSGDGRLVAFNMQGSYRRNYLSVVYLVDRGQATNGTFSQTPTSRPVSTTPDGTIASGGGPSLSTDGRYLAFDTDALGMHNGLDRATRTYSCLYQAQFGAVAPKSVTPHTGGTVAPQDSTSTPPPPPVVRTACQVVVRDLVADQARRAAGQPQLPAELASPSTGLTCVPAPPAGSSCPGDNDSYQPTLSADGGRVAFSSDATDLIANDTNKSTDAFVRTFQPEPKADPLDFGQVVVGDTSTKTLTVNYGNGFGPLTLGQVTIGGAQAGDFTIDAQTCQGRTLHAGDSCLVSVRFTPAATGDRQGEVSLSRRDAPASTIPARGTGVPPSQPPPPPIGPQFHVTPDPVVFGEQLPLSPSPTATVTVSNTGDTNLPLGDVAVSQDPAPATPGDFTLPHNTCQAATLSPGATCQVSVVFTPQAAGDRTAVLSFQDHSPGAAPHLVALRGSGAQPAIDVSPTVSPPGRVATVTGHGFAPLRTIIVNFPGYPESVSVQSTSAGTITAALVVYPNSAEGNRVVQAAVDGFPSISATKPFLVVPGTLNPPDFATRH</sequence>
<feature type="region of interest" description="Disordered" evidence="7">
    <location>
        <begin position="459"/>
        <end position="481"/>
    </location>
</feature>
<evidence type="ECO:0000313" key="10">
    <source>
        <dbReference type="Proteomes" id="UP000323454"/>
    </source>
</evidence>
<feature type="compositionally biased region" description="Basic and acidic residues" evidence="7">
    <location>
        <begin position="657"/>
        <end position="668"/>
    </location>
</feature>
<comment type="subcellular location">
    <subcellularLocation>
        <location evidence="1">Cell projection</location>
        <location evidence="1">Cilium</location>
    </subcellularLocation>
    <subcellularLocation>
        <location evidence="2">Cytoplasm</location>
    </subcellularLocation>
</comment>
<dbReference type="Gene3D" id="2.120.10.30">
    <property type="entry name" value="TolB, C-terminal domain"/>
    <property type="match status" value="1"/>
</dbReference>